<organism evidence="2 3">
    <name type="scientific">Pyricularia oryzae</name>
    <name type="common">Rice blast fungus</name>
    <name type="synonym">Magnaporthe oryzae</name>
    <dbReference type="NCBI Taxonomy" id="318829"/>
    <lineage>
        <taxon>Eukaryota</taxon>
        <taxon>Fungi</taxon>
        <taxon>Dikarya</taxon>
        <taxon>Ascomycota</taxon>
        <taxon>Pezizomycotina</taxon>
        <taxon>Sordariomycetes</taxon>
        <taxon>Sordariomycetidae</taxon>
        <taxon>Magnaporthales</taxon>
        <taxon>Pyriculariaceae</taxon>
        <taxon>Pyricularia</taxon>
    </lineage>
</organism>
<feature type="region of interest" description="Disordered" evidence="1">
    <location>
        <begin position="290"/>
        <end position="338"/>
    </location>
</feature>
<feature type="compositionally biased region" description="Gly residues" evidence="1">
    <location>
        <begin position="294"/>
        <end position="311"/>
    </location>
</feature>
<gene>
    <name evidence="2" type="ORF">PoMZ_11502</name>
</gene>
<evidence type="ECO:0000313" key="3">
    <source>
        <dbReference type="Proteomes" id="UP000294847"/>
    </source>
</evidence>
<dbReference type="AlphaFoldDB" id="A0A4P7NKP2"/>
<dbReference type="EMBL" id="CP034208">
    <property type="protein sequence ID" value="QBZ62619.1"/>
    <property type="molecule type" value="Genomic_DNA"/>
</dbReference>
<feature type="region of interest" description="Disordered" evidence="1">
    <location>
        <begin position="178"/>
        <end position="214"/>
    </location>
</feature>
<proteinExistence type="predicted"/>
<feature type="compositionally biased region" description="Basic and acidic residues" evidence="1">
    <location>
        <begin position="192"/>
        <end position="208"/>
    </location>
</feature>
<protein>
    <submittedName>
        <fullName evidence="2">Uncharacterized protein</fullName>
    </submittedName>
</protein>
<name>A0A4P7NKP2_PYROR</name>
<evidence type="ECO:0000256" key="1">
    <source>
        <dbReference type="SAM" id="MobiDB-lite"/>
    </source>
</evidence>
<dbReference type="Proteomes" id="UP000294847">
    <property type="component" value="Chromosome 5"/>
</dbReference>
<sequence length="523" mass="56794">MNFADTIDWAVDLQEYDPSTGCPEGACNYGGKLFVAPEINNQGSPTVTCATPCNIIWPPFQVPGTTTITFPPYTTSPAVVWTATVTTTNSAGSTRTSTSLQRTLITKTIEYHTSAGGTVTSIATTETVSAYCQRPSPGRKIWNGQQWAPHALGGSFDRRGGDEEFNWYMCDSFPGYNGPSGRPATKKRRRDRVQVDSGHESQPHEAPRRHSNYRNQTAVDHALLKLSSSPMSGTIGPHPRPRPVLAARQQNSAAGGGFLDPSAFLYIGCGSSGDGNLCYYLGDASSSPPLDAKGGSGGSGGGNGGGGGGGSNYHWNTPDPSKPPPPPPPPPSEPDAKCGQYDDLGLAMRLNIYNIRYCKTDNVEKSLRDEEEGCAALTFWEWTPETIEDGASAWFDLPYFIKAGCFERAIKVGRGPDPIFEGKSYSFTAAVALFRGVWQMQVVPMFYAANSAELQYPLFQPCYSQEAMSWMSASPDRVFLYPASSMPYKIVRRRKPLKSEPFFHWSRPCVSSTVTPESQGYPN</sequence>
<evidence type="ECO:0000313" key="2">
    <source>
        <dbReference type="EMBL" id="QBZ62619.1"/>
    </source>
</evidence>
<accession>A0A4P7NKP2</accession>
<feature type="compositionally biased region" description="Pro residues" evidence="1">
    <location>
        <begin position="320"/>
        <end position="333"/>
    </location>
</feature>
<reference evidence="2 3" key="1">
    <citation type="journal article" date="2019" name="Mol. Biol. Evol.">
        <title>Blast fungal genomes show frequent chromosomal changes, gene gains and losses, and effector gene turnover.</title>
        <authorList>
            <person name="Gomez Luciano L.B."/>
            <person name="Jason Tsai I."/>
            <person name="Chuma I."/>
            <person name="Tosa Y."/>
            <person name="Chen Y.H."/>
            <person name="Li J.Y."/>
            <person name="Li M.Y."/>
            <person name="Jade Lu M.Y."/>
            <person name="Nakayashiki H."/>
            <person name="Li W.H."/>
        </authorList>
    </citation>
    <scope>NUCLEOTIDE SEQUENCE [LARGE SCALE GENOMIC DNA]</scope>
    <source>
        <strain evidence="2">MZ5-1-6</strain>
    </source>
</reference>